<evidence type="ECO:0000256" key="3">
    <source>
        <dbReference type="ARBA" id="ARBA00022801"/>
    </source>
</evidence>
<proteinExistence type="inferred from homology"/>
<keyword evidence="9" id="KW-1185">Reference proteome</keyword>
<feature type="region of interest" description="Disordered" evidence="5">
    <location>
        <begin position="1"/>
        <end position="24"/>
    </location>
</feature>
<sequence length="332" mass="36888">MINQIDSRSDDDSNASLSSTPNCGKALSRSIEKVDGVNYSPCQTKKLASVSQSRNINFKNLLLEISPQKLTKSSSSPRRTAPLTLAVPDEDGSHYQTPLTHRANAMSAPDFCLTSMQLADPSSQEEDLTATLENLLHIHRKTPGHEELQESTSMNAYPNGPANVLDLILYLYSDPYLSEKPIYINDYDLVLNVAKECKDLTSEFHSTEGKRYLHIPWSHTSSILDMLPEITNQLSEIDKPGKKALIHCQCGVLRSACVVVAYFMVKFGLSVNEAYELLKSGTTNKNEPINDLIGRNGHFVQACEKICPNMNLIFELMDFGEHIKANGKHNNS</sequence>
<dbReference type="Pfam" id="PF00782">
    <property type="entry name" value="DSPc"/>
    <property type="match status" value="1"/>
</dbReference>
<dbReference type="GO" id="GO:0005634">
    <property type="term" value="C:nucleus"/>
    <property type="evidence" value="ECO:0007669"/>
    <property type="project" value="TreeGrafter"/>
</dbReference>
<feature type="domain" description="Tyrosine specific protein phosphatases" evidence="7">
    <location>
        <begin position="221"/>
        <end position="280"/>
    </location>
</feature>
<dbReference type="EC" id="3.1.3.48" evidence="2"/>
<dbReference type="OrthoDB" id="426001at2759"/>
<dbReference type="InterPro" id="IPR029021">
    <property type="entry name" value="Prot-tyrosine_phosphatase-like"/>
</dbReference>
<dbReference type="GO" id="GO:0033550">
    <property type="term" value="F:MAP kinase tyrosine phosphatase activity"/>
    <property type="evidence" value="ECO:0007669"/>
    <property type="project" value="TreeGrafter"/>
</dbReference>
<evidence type="ECO:0000313" key="9">
    <source>
        <dbReference type="Proteomes" id="UP000268321"/>
    </source>
</evidence>
<dbReference type="PROSITE" id="PS00383">
    <property type="entry name" value="TYR_PHOSPHATASE_1"/>
    <property type="match status" value="1"/>
</dbReference>
<accession>A0A4P9ZET3</accession>
<reference evidence="9" key="1">
    <citation type="journal article" date="2018" name="Nat. Microbiol.">
        <title>Leveraging single-cell genomics to expand the fungal tree of life.</title>
        <authorList>
            <person name="Ahrendt S.R."/>
            <person name="Quandt C.A."/>
            <person name="Ciobanu D."/>
            <person name="Clum A."/>
            <person name="Salamov A."/>
            <person name="Andreopoulos B."/>
            <person name="Cheng J.F."/>
            <person name="Woyke T."/>
            <person name="Pelin A."/>
            <person name="Henrissat B."/>
            <person name="Reynolds N.K."/>
            <person name="Benny G.L."/>
            <person name="Smith M.E."/>
            <person name="James T.Y."/>
            <person name="Grigoriev I.V."/>
        </authorList>
    </citation>
    <scope>NUCLEOTIDE SEQUENCE [LARGE SCALE GENOMIC DNA]</scope>
    <source>
        <strain evidence="9">Baker2002</strain>
    </source>
</reference>
<evidence type="ECO:0000256" key="2">
    <source>
        <dbReference type="ARBA" id="ARBA00013064"/>
    </source>
</evidence>
<dbReference type="PROSITE" id="PS50054">
    <property type="entry name" value="TYR_PHOSPHATASE_DUAL"/>
    <property type="match status" value="1"/>
</dbReference>
<dbReference type="InterPro" id="IPR000340">
    <property type="entry name" value="Dual-sp_phosphatase_cat-dom"/>
</dbReference>
<dbReference type="InterPro" id="IPR000387">
    <property type="entry name" value="Tyr_Pase_dom"/>
</dbReference>
<dbReference type="EMBL" id="ML004441">
    <property type="protein sequence ID" value="RKP31465.1"/>
    <property type="molecule type" value="Genomic_DNA"/>
</dbReference>
<dbReference type="Gene3D" id="3.90.190.10">
    <property type="entry name" value="Protein tyrosine phosphatase superfamily"/>
    <property type="match status" value="1"/>
</dbReference>
<feature type="compositionally biased region" description="Polar residues" evidence="5">
    <location>
        <begin position="69"/>
        <end position="78"/>
    </location>
</feature>
<evidence type="ECO:0000256" key="5">
    <source>
        <dbReference type="SAM" id="MobiDB-lite"/>
    </source>
</evidence>
<dbReference type="AlphaFoldDB" id="A0A4P9ZET3"/>
<protein>
    <recommendedName>
        <fullName evidence="2">protein-tyrosine-phosphatase</fullName>
        <ecNumber evidence="2">3.1.3.48</ecNumber>
    </recommendedName>
</protein>
<dbReference type="GO" id="GO:0043409">
    <property type="term" value="P:negative regulation of MAPK cascade"/>
    <property type="evidence" value="ECO:0007669"/>
    <property type="project" value="TreeGrafter"/>
</dbReference>
<evidence type="ECO:0000259" key="7">
    <source>
        <dbReference type="PROSITE" id="PS50056"/>
    </source>
</evidence>
<dbReference type="SUPFAM" id="SSF52799">
    <property type="entry name" value="(Phosphotyrosine protein) phosphatases II"/>
    <property type="match status" value="1"/>
</dbReference>
<keyword evidence="4" id="KW-0904">Protein phosphatase</keyword>
<comment type="similarity">
    <text evidence="1">Belongs to the protein-tyrosine phosphatase family. Non-receptor class dual specificity subfamily.</text>
</comment>
<dbReference type="PROSITE" id="PS50056">
    <property type="entry name" value="TYR_PHOSPHATASE_2"/>
    <property type="match status" value="1"/>
</dbReference>
<dbReference type="SMART" id="SM00195">
    <property type="entry name" value="DSPc"/>
    <property type="match status" value="1"/>
</dbReference>
<dbReference type="PANTHER" id="PTHR10159:SF519">
    <property type="entry name" value="DUAL SPECIFICITY PROTEIN PHOSPHATASE MPK3"/>
    <property type="match status" value="1"/>
</dbReference>
<organism evidence="8 9">
    <name type="scientific">Metschnikowia bicuspidata</name>
    <dbReference type="NCBI Taxonomy" id="27322"/>
    <lineage>
        <taxon>Eukaryota</taxon>
        <taxon>Fungi</taxon>
        <taxon>Dikarya</taxon>
        <taxon>Ascomycota</taxon>
        <taxon>Saccharomycotina</taxon>
        <taxon>Pichiomycetes</taxon>
        <taxon>Metschnikowiaceae</taxon>
        <taxon>Metschnikowia</taxon>
    </lineage>
</organism>
<dbReference type="GO" id="GO:0005829">
    <property type="term" value="C:cytosol"/>
    <property type="evidence" value="ECO:0007669"/>
    <property type="project" value="TreeGrafter"/>
</dbReference>
<evidence type="ECO:0000313" key="8">
    <source>
        <dbReference type="EMBL" id="RKP31465.1"/>
    </source>
</evidence>
<keyword evidence="3" id="KW-0378">Hydrolase</keyword>
<evidence type="ECO:0000256" key="1">
    <source>
        <dbReference type="ARBA" id="ARBA00008601"/>
    </source>
</evidence>
<gene>
    <name evidence="8" type="ORF">METBISCDRAFT_13908</name>
</gene>
<dbReference type="InterPro" id="IPR020422">
    <property type="entry name" value="TYR_PHOSPHATASE_DUAL_dom"/>
</dbReference>
<dbReference type="PANTHER" id="PTHR10159">
    <property type="entry name" value="DUAL SPECIFICITY PROTEIN PHOSPHATASE"/>
    <property type="match status" value="1"/>
</dbReference>
<name>A0A4P9ZET3_9ASCO</name>
<feature type="region of interest" description="Disordered" evidence="5">
    <location>
        <begin position="69"/>
        <end position="94"/>
    </location>
</feature>
<dbReference type="GO" id="GO:0008330">
    <property type="term" value="F:protein tyrosine/threonine phosphatase activity"/>
    <property type="evidence" value="ECO:0007669"/>
    <property type="project" value="TreeGrafter"/>
</dbReference>
<dbReference type="GO" id="GO:0017017">
    <property type="term" value="F:MAP kinase tyrosine/serine/threonine phosphatase activity"/>
    <property type="evidence" value="ECO:0007669"/>
    <property type="project" value="TreeGrafter"/>
</dbReference>
<feature type="domain" description="Tyrosine-protein phosphatase" evidence="6">
    <location>
        <begin position="160"/>
        <end position="325"/>
    </location>
</feature>
<evidence type="ECO:0000259" key="6">
    <source>
        <dbReference type="PROSITE" id="PS50054"/>
    </source>
</evidence>
<dbReference type="InterPro" id="IPR016130">
    <property type="entry name" value="Tyr_Pase_AS"/>
</dbReference>
<evidence type="ECO:0000256" key="4">
    <source>
        <dbReference type="ARBA" id="ARBA00022912"/>
    </source>
</evidence>
<dbReference type="Proteomes" id="UP000268321">
    <property type="component" value="Unassembled WGS sequence"/>
</dbReference>